<dbReference type="GO" id="GO:0005886">
    <property type="term" value="C:plasma membrane"/>
    <property type="evidence" value="ECO:0007669"/>
    <property type="project" value="UniProtKB-SubCell"/>
</dbReference>
<dbReference type="OrthoDB" id="9811343at2"/>
<accession>A0A250IEW8</accession>
<dbReference type="Proteomes" id="UP000217289">
    <property type="component" value="Chromosome"/>
</dbReference>
<dbReference type="EMBL" id="CP022163">
    <property type="protein sequence ID" value="ATB30305.1"/>
    <property type="molecule type" value="Genomic_DNA"/>
</dbReference>
<evidence type="ECO:0000256" key="7">
    <source>
        <dbReference type="SAM" id="Phobius"/>
    </source>
</evidence>
<proteinExistence type="inferred from homology"/>
<gene>
    <name evidence="8" type="ORF">MEBOL_003765</name>
</gene>
<evidence type="ECO:0000256" key="3">
    <source>
        <dbReference type="ARBA" id="ARBA00022475"/>
    </source>
</evidence>
<keyword evidence="3" id="KW-1003">Cell membrane</keyword>
<comment type="subcellular location">
    <subcellularLocation>
        <location evidence="1">Cell membrane</location>
        <topology evidence="1">Multi-pass membrane protein</topology>
    </subcellularLocation>
</comment>
<evidence type="ECO:0000256" key="2">
    <source>
        <dbReference type="ARBA" id="ARBA00011006"/>
    </source>
</evidence>
<feature type="transmembrane region" description="Helical" evidence="7">
    <location>
        <begin position="29"/>
        <end position="52"/>
    </location>
</feature>
<evidence type="ECO:0008006" key="10">
    <source>
        <dbReference type="Google" id="ProtNLM"/>
    </source>
</evidence>
<dbReference type="AlphaFoldDB" id="A0A250IEW8"/>
<feature type="transmembrane region" description="Helical" evidence="7">
    <location>
        <begin position="6"/>
        <end position="22"/>
    </location>
</feature>
<dbReference type="PANTHER" id="PTHR33884:SF3">
    <property type="entry name" value="UPF0410 PROTEIN YMGE"/>
    <property type="match status" value="1"/>
</dbReference>
<evidence type="ECO:0000313" key="8">
    <source>
        <dbReference type="EMBL" id="ATB30305.1"/>
    </source>
</evidence>
<organism evidence="8 9">
    <name type="scientific">Melittangium boletus DSM 14713</name>
    <dbReference type="NCBI Taxonomy" id="1294270"/>
    <lineage>
        <taxon>Bacteria</taxon>
        <taxon>Pseudomonadati</taxon>
        <taxon>Myxococcota</taxon>
        <taxon>Myxococcia</taxon>
        <taxon>Myxococcales</taxon>
        <taxon>Cystobacterineae</taxon>
        <taxon>Archangiaceae</taxon>
        <taxon>Melittangium</taxon>
    </lineage>
</organism>
<keyword evidence="6 7" id="KW-0472">Membrane</keyword>
<name>A0A250IEW8_9BACT</name>
<dbReference type="KEGG" id="mbd:MEBOL_003765"/>
<evidence type="ECO:0000256" key="5">
    <source>
        <dbReference type="ARBA" id="ARBA00022989"/>
    </source>
</evidence>
<evidence type="ECO:0000256" key="4">
    <source>
        <dbReference type="ARBA" id="ARBA00022692"/>
    </source>
</evidence>
<evidence type="ECO:0000313" key="9">
    <source>
        <dbReference type="Proteomes" id="UP000217289"/>
    </source>
</evidence>
<dbReference type="RefSeq" id="WP_095978767.1">
    <property type="nucleotide sequence ID" value="NZ_CP022163.1"/>
</dbReference>
<evidence type="ECO:0000256" key="6">
    <source>
        <dbReference type="ARBA" id="ARBA00023136"/>
    </source>
</evidence>
<keyword evidence="4 7" id="KW-0812">Transmembrane</keyword>
<keyword evidence="5 7" id="KW-1133">Transmembrane helix</keyword>
<keyword evidence="9" id="KW-1185">Reference proteome</keyword>
<dbReference type="InterPro" id="IPR007341">
    <property type="entry name" value="Transgly_assoc"/>
</dbReference>
<dbReference type="Pfam" id="PF04226">
    <property type="entry name" value="Transgly_assoc"/>
    <property type="match status" value="1"/>
</dbReference>
<dbReference type="PANTHER" id="PTHR33884">
    <property type="entry name" value="UPF0410 PROTEIN YMGE"/>
    <property type="match status" value="1"/>
</dbReference>
<feature type="transmembrane region" description="Helical" evidence="7">
    <location>
        <begin position="58"/>
        <end position="78"/>
    </location>
</feature>
<comment type="similarity">
    <text evidence="2">Belongs to the UPF0410 family.</text>
</comment>
<evidence type="ECO:0000256" key="1">
    <source>
        <dbReference type="ARBA" id="ARBA00004651"/>
    </source>
</evidence>
<reference evidence="8 9" key="1">
    <citation type="submission" date="2017-06" db="EMBL/GenBank/DDBJ databases">
        <authorList>
            <person name="Kim H.J."/>
            <person name="Triplett B.A."/>
        </authorList>
    </citation>
    <scope>NUCLEOTIDE SEQUENCE [LARGE SCALE GENOMIC DNA]</scope>
    <source>
        <strain evidence="8 9">DSM 14713</strain>
    </source>
</reference>
<sequence>MFSLCGWIVFGFFAGLIARALMPGRQAMGIIATTLLGIAGSFMGGFLASVIGGGSWRVFHASSFIGSVLGAIVLLFLGRVLSKA</sequence>
<protein>
    <recommendedName>
        <fullName evidence="10">Transglycosylase</fullName>
    </recommendedName>
</protein>